<dbReference type="RefSeq" id="WP_094366247.1">
    <property type="nucleotide sequence ID" value="NZ_NOJY02000006.1"/>
</dbReference>
<reference evidence="7 8" key="1">
    <citation type="journal article" date="2017" name="Genome Announc.">
        <title>Draft Genome Sequence of Romboutsia weinsteinii sp. nov. Strain CCRI-19649(T) Isolated from Surface Water.</title>
        <authorList>
            <person name="Maheux A.F."/>
            <person name="Boudreau D.K."/>
            <person name="Berube E."/>
            <person name="Boissinot M."/>
            <person name="Cantin P."/>
            <person name="Raymond F."/>
            <person name="Corbeil J."/>
            <person name="Omar R.F."/>
            <person name="Bergeron M.G."/>
        </authorList>
    </citation>
    <scope>NUCLEOTIDE SEQUENCE [LARGE SCALE GENOMIC DNA]</scope>
    <source>
        <strain evidence="7 8">CCRI-19649</strain>
    </source>
</reference>
<comment type="subcellular location">
    <subcellularLocation>
        <location evidence="1">Endomembrane system</location>
        <topology evidence="1">Multi-pass membrane protein</topology>
    </subcellularLocation>
</comment>
<keyword evidence="8" id="KW-1185">Reference proteome</keyword>
<keyword evidence="3 5" id="KW-1133">Transmembrane helix</keyword>
<evidence type="ECO:0000256" key="5">
    <source>
        <dbReference type="SAM" id="Phobius"/>
    </source>
</evidence>
<feature type="transmembrane region" description="Helical" evidence="5">
    <location>
        <begin position="79"/>
        <end position="97"/>
    </location>
</feature>
<dbReference type="InterPro" id="IPR010652">
    <property type="entry name" value="DUF1232"/>
</dbReference>
<evidence type="ECO:0000313" key="8">
    <source>
        <dbReference type="Proteomes" id="UP000215694"/>
    </source>
</evidence>
<evidence type="ECO:0000259" key="6">
    <source>
        <dbReference type="Pfam" id="PF06803"/>
    </source>
</evidence>
<dbReference type="EMBL" id="NOJY02000006">
    <property type="protein sequence ID" value="RDY28587.1"/>
    <property type="molecule type" value="Genomic_DNA"/>
</dbReference>
<evidence type="ECO:0000256" key="2">
    <source>
        <dbReference type="ARBA" id="ARBA00022692"/>
    </source>
</evidence>
<evidence type="ECO:0000313" key="7">
    <source>
        <dbReference type="EMBL" id="RDY28587.1"/>
    </source>
</evidence>
<evidence type="ECO:0000256" key="1">
    <source>
        <dbReference type="ARBA" id="ARBA00004127"/>
    </source>
</evidence>
<protein>
    <submittedName>
        <fullName evidence="7">DUF1232 domain-containing protein</fullName>
    </submittedName>
</protein>
<dbReference type="Pfam" id="PF06803">
    <property type="entry name" value="DUF1232"/>
    <property type="match status" value="1"/>
</dbReference>
<feature type="transmembrane region" description="Helical" evidence="5">
    <location>
        <begin position="55"/>
        <end position="73"/>
    </location>
</feature>
<organism evidence="7 8">
    <name type="scientific">Romboutsia weinsteinii</name>
    <dbReference type="NCBI Taxonomy" id="2020949"/>
    <lineage>
        <taxon>Bacteria</taxon>
        <taxon>Bacillati</taxon>
        <taxon>Bacillota</taxon>
        <taxon>Clostridia</taxon>
        <taxon>Peptostreptococcales</taxon>
        <taxon>Peptostreptococcaceae</taxon>
        <taxon>Romboutsia</taxon>
    </lineage>
</organism>
<dbReference type="OrthoDB" id="9793277at2"/>
<name>A0A371J7E4_9FIRM</name>
<keyword evidence="2 5" id="KW-0812">Transmembrane</keyword>
<feature type="domain" description="DUF1232" evidence="6">
    <location>
        <begin position="58"/>
        <end position="92"/>
    </location>
</feature>
<comment type="caution">
    <text evidence="7">The sequence shown here is derived from an EMBL/GenBank/DDBJ whole genome shotgun (WGS) entry which is preliminary data.</text>
</comment>
<dbReference type="Proteomes" id="UP000215694">
    <property type="component" value="Unassembled WGS sequence"/>
</dbReference>
<accession>A0A371J7E4</accession>
<dbReference type="GO" id="GO:0012505">
    <property type="term" value="C:endomembrane system"/>
    <property type="evidence" value="ECO:0007669"/>
    <property type="project" value="UniProtKB-SubCell"/>
</dbReference>
<evidence type="ECO:0000256" key="3">
    <source>
        <dbReference type="ARBA" id="ARBA00022989"/>
    </source>
</evidence>
<sequence>MKNLMKIIDILLDLLKRVLVRFKDAKFGLLFIINIFKIPDFITDKRVNILSKFKLIFSLAVALIYTMSGIDFIPEMITGVFGFIDDIFIILWSLGIVNEEIEKYKKMVRENEDPNIIENVNFKINDDKEE</sequence>
<evidence type="ECO:0000256" key="4">
    <source>
        <dbReference type="ARBA" id="ARBA00023136"/>
    </source>
</evidence>
<keyword evidence="4 5" id="KW-0472">Membrane</keyword>
<dbReference type="AlphaFoldDB" id="A0A371J7E4"/>
<proteinExistence type="predicted"/>
<gene>
    <name evidence="7" type="ORF">CHL78_005205</name>
</gene>